<name>A0A1T5CU67_9SPHI</name>
<reference evidence="1 2" key="1">
    <citation type="submission" date="2017-02" db="EMBL/GenBank/DDBJ databases">
        <authorList>
            <person name="Peterson S.W."/>
        </authorList>
    </citation>
    <scope>NUCLEOTIDE SEQUENCE [LARGE SCALE GENOMIC DNA]</scope>
    <source>
        <strain evidence="1 2">DSM 22899</strain>
    </source>
</reference>
<dbReference type="EMBL" id="FUYS01000005">
    <property type="protein sequence ID" value="SKB62873.1"/>
    <property type="molecule type" value="Genomic_DNA"/>
</dbReference>
<keyword evidence="2" id="KW-1185">Reference proteome</keyword>
<sequence>MDTPFANGRRHMGGAILENPIPLHAIYGWLSGDDKPREPKCDFEPL</sequence>
<evidence type="ECO:0000313" key="2">
    <source>
        <dbReference type="Proteomes" id="UP000190541"/>
    </source>
</evidence>
<dbReference type="AlphaFoldDB" id="A0A1T5CU67"/>
<gene>
    <name evidence="1" type="ORF">SAMN05660226_02341</name>
</gene>
<evidence type="ECO:0000313" key="1">
    <source>
        <dbReference type="EMBL" id="SKB62873.1"/>
    </source>
</evidence>
<accession>A0A1T5CU67</accession>
<protein>
    <submittedName>
        <fullName evidence="1">Uncharacterized protein</fullName>
    </submittedName>
</protein>
<proteinExistence type="predicted"/>
<dbReference type="Proteomes" id="UP000190541">
    <property type="component" value="Unassembled WGS sequence"/>
</dbReference>
<organism evidence="1 2">
    <name type="scientific">Parapedobacter luteus</name>
    <dbReference type="NCBI Taxonomy" id="623280"/>
    <lineage>
        <taxon>Bacteria</taxon>
        <taxon>Pseudomonadati</taxon>
        <taxon>Bacteroidota</taxon>
        <taxon>Sphingobacteriia</taxon>
        <taxon>Sphingobacteriales</taxon>
        <taxon>Sphingobacteriaceae</taxon>
        <taxon>Parapedobacter</taxon>
    </lineage>
</organism>
<dbReference type="STRING" id="623280.SAMN05660226_02341"/>